<feature type="transmembrane region" description="Helical" evidence="4">
    <location>
        <begin position="63"/>
        <end position="82"/>
    </location>
</feature>
<evidence type="ECO:0000313" key="6">
    <source>
        <dbReference type="EMBL" id="MBN2964122.1"/>
    </source>
</evidence>
<keyword evidence="1 6" id="KW-0436">Ligase</keyword>
<dbReference type="Pfam" id="PF08245">
    <property type="entry name" value="Mur_ligase_M"/>
    <property type="match status" value="1"/>
</dbReference>
<dbReference type="PANTHER" id="PTHR43024">
    <property type="entry name" value="UDP-N-ACETYLMURAMOYL-TRIPEPTIDE--D-ALANYL-D-ALANINE LIGASE"/>
    <property type="match status" value="1"/>
</dbReference>
<reference evidence="6 7" key="3">
    <citation type="submission" date="2021-02" db="EMBL/GenBank/DDBJ databases">
        <authorList>
            <person name="Merkel A.Y."/>
        </authorList>
    </citation>
    <scope>NUCLEOTIDE SEQUENCE [LARGE SCALE GENOMIC DNA]</scope>
    <source>
        <strain evidence="6 7">T05b</strain>
    </source>
</reference>
<dbReference type="SUPFAM" id="SSF53244">
    <property type="entry name" value="MurD-like peptide ligases, peptide-binding domain"/>
    <property type="match status" value="1"/>
</dbReference>
<protein>
    <submittedName>
        <fullName evidence="6">UDP-N-acetylmuramoyl-tripeptide--D-alanyl-D-alanine ligase</fullName>
    </submittedName>
</protein>
<dbReference type="Proteomes" id="UP000703590">
    <property type="component" value="Unassembled WGS sequence"/>
</dbReference>
<feature type="transmembrane region" description="Helical" evidence="4">
    <location>
        <begin position="94"/>
        <end position="114"/>
    </location>
</feature>
<evidence type="ECO:0000256" key="1">
    <source>
        <dbReference type="ARBA" id="ARBA00022598"/>
    </source>
</evidence>
<evidence type="ECO:0000256" key="3">
    <source>
        <dbReference type="ARBA" id="ARBA00022840"/>
    </source>
</evidence>
<dbReference type="InterPro" id="IPR036615">
    <property type="entry name" value="Mur_ligase_C_dom_sf"/>
</dbReference>
<keyword evidence="7" id="KW-1185">Reference proteome</keyword>
<gene>
    <name evidence="6" type="ORF">JWV37_04975</name>
</gene>
<evidence type="ECO:0000256" key="2">
    <source>
        <dbReference type="ARBA" id="ARBA00022741"/>
    </source>
</evidence>
<reference evidence="6 7" key="1">
    <citation type="submission" date="2021-02" db="EMBL/GenBank/DDBJ databases">
        <title>Sulfurospirillum tamanensis sp. nov.</title>
        <authorList>
            <person name="Frolova A."/>
            <person name="Merkel A."/>
            <person name="Slobodkin A."/>
        </authorList>
    </citation>
    <scope>NUCLEOTIDE SEQUENCE [LARGE SCALE GENOMIC DNA]</scope>
    <source>
        <strain evidence="6 7">T05b</strain>
    </source>
</reference>
<dbReference type="PANTHER" id="PTHR43024:SF1">
    <property type="entry name" value="UDP-N-ACETYLMURAMOYL-TRIPEPTIDE--D-ALANYL-D-ALANINE LIGASE"/>
    <property type="match status" value="1"/>
</dbReference>
<accession>A0ABS2WR07</accession>
<evidence type="ECO:0000259" key="5">
    <source>
        <dbReference type="Pfam" id="PF08245"/>
    </source>
</evidence>
<dbReference type="SUPFAM" id="SSF53623">
    <property type="entry name" value="MurD-like peptide ligases, catalytic domain"/>
    <property type="match status" value="1"/>
</dbReference>
<dbReference type="GO" id="GO:0016874">
    <property type="term" value="F:ligase activity"/>
    <property type="evidence" value="ECO:0007669"/>
    <property type="project" value="UniProtKB-KW"/>
</dbReference>
<evidence type="ECO:0000313" key="7">
    <source>
        <dbReference type="Proteomes" id="UP000703590"/>
    </source>
</evidence>
<dbReference type="InterPro" id="IPR036565">
    <property type="entry name" value="Mur-like_cat_sf"/>
</dbReference>
<keyword evidence="3" id="KW-0067">ATP-binding</keyword>
<reference evidence="7" key="2">
    <citation type="submission" date="2021-02" db="EMBL/GenBank/DDBJ databases">
        <title>Sulfurospirillum tamanensis sp. nov.</title>
        <authorList>
            <person name="Merkel A.Y."/>
        </authorList>
    </citation>
    <scope>NUCLEOTIDE SEQUENCE [LARGE SCALE GENOMIC DNA]</scope>
    <source>
        <strain evidence="7">T05b</strain>
    </source>
</reference>
<sequence length="477" mass="53525">MALVWLGLHLVFVMGLGYYLATALQWYHYRVKRVVFHFHKPQWHVFFLIIPVAAYYVAGVYVWFYVIVAFFPMLVLWARKLDKPLVFTARVKRFFAFLFFATLFQDVLCLAAVTCAQFGVLMPLIATVVLSSAYEKLLFQGFYKKAKTKLAARSALKIVAITASYGKTSMKNFLAHILGETFVCYATPRSVNTLGGLVQDVNTALPENTQVYIAEAGAREPGDILEITRFLEPHVALVGEIGPQHIEYFKTLEAVRNTKMELVYSPRLEKAFVHQTTNTAPSERVRVFGGECLHVEATLEGTRFEAVFEGEKRAFATKLLGAFHATNLIACIHVARHFGLSFEHIAQQIASLEPVPHRLCRMDAGGKIILDDSFNGNFEGMRASYELVRQHQGRKVLVTPGIIESTKEENIALAEVMNEVFDVVMVTGQVNATTLMAVLKKPQVHLLKDKSQMEPLLATHTRAGDLILFSNDAPSFI</sequence>
<feature type="domain" description="Mur ligase central" evidence="5">
    <location>
        <begin position="161"/>
        <end position="335"/>
    </location>
</feature>
<keyword evidence="4" id="KW-0472">Membrane</keyword>
<proteinExistence type="predicted"/>
<dbReference type="InterPro" id="IPR051046">
    <property type="entry name" value="MurCDEF_CellWall_CoF430Synth"/>
</dbReference>
<dbReference type="Gene3D" id="3.90.190.20">
    <property type="entry name" value="Mur ligase, C-terminal domain"/>
    <property type="match status" value="1"/>
</dbReference>
<dbReference type="EMBL" id="JAFHKK010000008">
    <property type="protein sequence ID" value="MBN2964122.1"/>
    <property type="molecule type" value="Genomic_DNA"/>
</dbReference>
<evidence type="ECO:0000256" key="4">
    <source>
        <dbReference type="SAM" id="Phobius"/>
    </source>
</evidence>
<keyword evidence="4" id="KW-0812">Transmembrane</keyword>
<dbReference type="InterPro" id="IPR013221">
    <property type="entry name" value="Mur_ligase_cen"/>
</dbReference>
<organism evidence="6 7">
    <name type="scientific">Sulfurospirillum tamanense</name>
    <dbReference type="NCBI Taxonomy" id="2813362"/>
    <lineage>
        <taxon>Bacteria</taxon>
        <taxon>Pseudomonadati</taxon>
        <taxon>Campylobacterota</taxon>
        <taxon>Epsilonproteobacteria</taxon>
        <taxon>Campylobacterales</taxon>
        <taxon>Sulfurospirillaceae</taxon>
        <taxon>Sulfurospirillum</taxon>
    </lineage>
</organism>
<comment type="caution">
    <text evidence="6">The sequence shown here is derived from an EMBL/GenBank/DDBJ whole genome shotgun (WGS) entry which is preliminary data.</text>
</comment>
<dbReference type="Gene3D" id="3.40.1190.10">
    <property type="entry name" value="Mur-like, catalytic domain"/>
    <property type="match status" value="1"/>
</dbReference>
<keyword evidence="2" id="KW-0547">Nucleotide-binding</keyword>
<name>A0ABS2WR07_9BACT</name>
<feature type="transmembrane region" description="Helical" evidence="4">
    <location>
        <begin position="6"/>
        <end position="29"/>
    </location>
</feature>
<keyword evidence="4" id="KW-1133">Transmembrane helix</keyword>